<evidence type="ECO:0000313" key="4">
    <source>
        <dbReference type="Proteomes" id="UP000253958"/>
    </source>
</evidence>
<sequence>MLEVSGDFEIHVTAQPHDAERLSALAARRGLKFVHIVLDQGAYTSQPMLTLTGRGTHAEQQAAAERLQGEVEASGIHVCRTKIEVAPWAAGVPKSDEEAAAEPAARYFEHHVKLLLAGPTVARTLALTSLVEPHGARLSRNARRVRADGVQERFVTQRCYRVGLATAGQRLEALVAAVSAAGFEIAAVEQEYVVFDSGPVRDLGWLDPPGSPEKTRPSDWVTERENTMRSAPARSRGFPPTYQPLPADAPVRQRAAFDPALKQYPNAYRAGEPDFLVPETGRRWSAARRTALTGVLAAIAAAPVGRHLVLRGSALMPVQVGAAAREPGDLDFVVVPHTVTSGSDEARTLLDAVKAALRSVPDAGLRPDRISEAAIWTYERADGRRLVVPFGIAGAPDGHVQIDIVFGEELPLPPETVMLPGVAAAVLAAPAALALAWKLLWLATDAYAQGKDLYDAVLLAESTSVDRDLVRRLMRPELGAEADGFSAEDVLTWSIDWDNFVDEYPGIEGTEEQWTRRLALALERAWG</sequence>
<reference evidence="2 4" key="1">
    <citation type="submission" date="2018-07" db="EMBL/GenBank/DDBJ databases">
        <authorList>
            <person name="Ye Y."/>
        </authorList>
    </citation>
    <scope>NUCLEOTIDE SEQUENCE [LARGE SCALE GENOMIC DNA]</scope>
    <source>
        <strain evidence="2">110B</strain>
        <strain evidence="4">H14(2018)</strain>
    </source>
</reference>
<gene>
    <name evidence="2" type="ORF">DVH21_17530</name>
    <name evidence="3" type="ORF">F6X54_00320</name>
</gene>
<dbReference type="AlphaFoldDB" id="A0A6N3K351"/>
<evidence type="ECO:0000313" key="5">
    <source>
        <dbReference type="Proteomes" id="UP000471364"/>
    </source>
</evidence>
<keyword evidence="5" id="KW-1185">Reference proteome</keyword>
<evidence type="ECO:0000313" key="2">
    <source>
        <dbReference type="EMBL" id="AXH91576.1"/>
    </source>
</evidence>
<dbReference type="Pfam" id="PF08843">
    <property type="entry name" value="AbiEii"/>
    <property type="match status" value="1"/>
</dbReference>
<feature type="compositionally biased region" description="Basic and acidic residues" evidence="1">
    <location>
        <begin position="213"/>
        <end position="227"/>
    </location>
</feature>
<keyword evidence="3" id="KW-0808">Transferase</keyword>
<dbReference type="EMBL" id="CP031263">
    <property type="protein sequence ID" value="AXH91576.1"/>
    <property type="molecule type" value="Genomic_DNA"/>
</dbReference>
<dbReference type="Proteomes" id="UP000253958">
    <property type="component" value="Chromosome"/>
</dbReference>
<dbReference type="InterPro" id="IPR014942">
    <property type="entry name" value="AbiEii"/>
</dbReference>
<accession>A0A6N3K351</accession>
<reference evidence="3 5" key="3">
    <citation type="submission" date="2019-09" db="EMBL/GenBank/DDBJ databases">
        <title>High taxonomic diversity of Micromonospora strains isolated from Medicago sativa nodules in different geographical locations.</title>
        <authorList>
            <person name="Martinez-Hidalgo P."/>
            <person name="Flores-Felix J.D."/>
            <person name="Velazquez E."/>
            <person name="Brau L."/>
            <person name="Trujillo M.E."/>
            <person name="Martinez-Molina E."/>
        </authorList>
    </citation>
    <scope>NUCLEOTIDE SEQUENCE [LARGE SCALE GENOMIC DNA]</scope>
    <source>
        <strain evidence="3 5">ALFB5</strain>
    </source>
</reference>
<protein>
    <submittedName>
        <fullName evidence="3">Nucleotidyl transferase AbiEii/AbiGii toxin family protein</fullName>
    </submittedName>
</protein>
<feature type="region of interest" description="Disordered" evidence="1">
    <location>
        <begin position="205"/>
        <end position="241"/>
    </location>
</feature>
<name>A0A6N3K351_9ACTN</name>
<dbReference type="Proteomes" id="UP000471364">
    <property type="component" value="Unassembled WGS sequence"/>
</dbReference>
<dbReference type="RefSeq" id="WP_114919857.1">
    <property type="nucleotide sequence ID" value="NZ_CBDRIO010000024.1"/>
</dbReference>
<organism evidence="2 4">
    <name type="scientific">Micromonospora aurantiaca</name>
    <name type="common">nom. illeg.</name>
    <dbReference type="NCBI Taxonomy" id="47850"/>
    <lineage>
        <taxon>Bacteria</taxon>
        <taxon>Bacillati</taxon>
        <taxon>Actinomycetota</taxon>
        <taxon>Actinomycetes</taxon>
        <taxon>Micromonosporales</taxon>
        <taxon>Micromonosporaceae</taxon>
        <taxon>Micromonospora</taxon>
    </lineage>
</organism>
<proteinExistence type="predicted"/>
<dbReference type="GO" id="GO:0016740">
    <property type="term" value="F:transferase activity"/>
    <property type="evidence" value="ECO:0007669"/>
    <property type="project" value="UniProtKB-KW"/>
</dbReference>
<evidence type="ECO:0000256" key="1">
    <source>
        <dbReference type="SAM" id="MobiDB-lite"/>
    </source>
</evidence>
<dbReference type="EMBL" id="WAAR01000001">
    <property type="protein sequence ID" value="KAB1119166.1"/>
    <property type="molecule type" value="Genomic_DNA"/>
</dbReference>
<reference evidence="2 4" key="2">
    <citation type="submission" date="2018-08" db="EMBL/GenBank/DDBJ databases">
        <title>Streptomyces kandeliansis sp. nov., an endophytic bacterium isolated from mangrove plant.</title>
        <authorList>
            <person name="Wang R."/>
        </authorList>
    </citation>
    <scope>NUCLEOTIDE SEQUENCE [LARGE SCALE GENOMIC DNA]</scope>
    <source>
        <strain evidence="2">110B</strain>
        <strain evidence="4">H14(2018)</strain>
    </source>
</reference>
<evidence type="ECO:0000313" key="3">
    <source>
        <dbReference type="EMBL" id="KAB1119166.1"/>
    </source>
</evidence>